<dbReference type="AlphaFoldDB" id="A0A1F8CVV3"/>
<evidence type="ECO:0008006" key="3">
    <source>
        <dbReference type="Google" id="ProtNLM"/>
    </source>
</evidence>
<gene>
    <name evidence="1" type="ORF">A2382_04655</name>
</gene>
<comment type="caution">
    <text evidence="1">The sequence shown here is derived from an EMBL/GenBank/DDBJ whole genome shotgun (WGS) entry which is preliminary data.</text>
</comment>
<sequence>MLIFFMLKTYLYIPEPLEEKIIQVAQSQSKSKAEIMRQALERGIIAISKHGMVSAQALLQIEEVGKKYRSSGPKDLSANLDLYLWKKIDEAGE</sequence>
<evidence type="ECO:0000313" key="2">
    <source>
        <dbReference type="Proteomes" id="UP000178999"/>
    </source>
</evidence>
<name>A0A1F8CVV3_9BACT</name>
<dbReference type="Proteomes" id="UP000178999">
    <property type="component" value="Unassembled WGS sequence"/>
</dbReference>
<proteinExistence type="predicted"/>
<organism evidence="1 2">
    <name type="scientific">Candidatus Woesebacteria bacterium RIFOXYB1_FULL_38_16</name>
    <dbReference type="NCBI Taxonomy" id="1802538"/>
    <lineage>
        <taxon>Bacteria</taxon>
        <taxon>Candidatus Woeseibacteriota</taxon>
    </lineage>
</organism>
<reference evidence="1 2" key="1">
    <citation type="journal article" date="2016" name="Nat. Commun.">
        <title>Thousands of microbial genomes shed light on interconnected biogeochemical processes in an aquifer system.</title>
        <authorList>
            <person name="Anantharaman K."/>
            <person name="Brown C.T."/>
            <person name="Hug L.A."/>
            <person name="Sharon I."/>
            <person name="Castelle C.J."/>
            <person name="Probst A.J."/>
            <person name="Thomas B.C."/>
            <person name="Singh A."/>
            <person name="Wilkins M.J."/>
            <person name="Karaoz U."/>
            <person name="Brodie E.L."/>
            <person name="Williams K.H."/>
            <person name="Hubbard S.S."/>
            <person name="Banfield J.F."/>
        </authorList>
    </citation>
    <scope>NUCLEOTIDE SEQUENCE [LARGE SCALE GENOMIC DNA]</scope>
</reference>
<accession>A0A1F8CVV3</accession>
<dbReference type="EMBL" id="MGHY01000005">
    <property type="protein sequence ID" value="OGM79949.1"/>
    <property type="molecule type" value="Genomic_DNA"/>
</dbReference>
<evidence type="ECO:0000313" key="1">
    <source>
        <dbReference type="EMBL" id="OGM79949.1"/>
    </source>
</evidence>
<protein>
    <recommendedName>
        <fullName evidence="3">Ribbon-helix-helix protein CopG domain-containing protein</fullName>
    </recommendedName>
</protein>